<keyword evidence="1" id="KW-0233">DNA recombination</keyword>
<dbReference type="AlphaFoldDB" id="A0A9W7E6D1"/>
<dbReference type="Gene3D" id="1.10.443.10">
    <property type="entry name" value="Intergrase catalytic core"/>
    <property type="match status" value="1"/>
</dbReference>
<evidence type="ECO:0000313" key="2">
    <source>
        <dbReference type="EMBL" id="GMH64198.1"/>
    </source>
</evidence>
<dbReference type="GO" id="GO:0003677">
    <property type="term" value="F:DNA binding"/>
    <property type="evidence" value="ECO:0007669"/>
    <property type="project" value="InterPro"/>
</dbReference>
<dbReference type="Proteomes" id="UP001165082">
    <property type="component" value="Unassembled WGS sequence"/>
</dbReference>
<dbReference type="OrthoDB" id="56809at2759"/>
<organism evidence="2 3">
    <name type="scientific">Triparma retinervis</name>
    <dbReference type="NCBI Taxonomy" id="2557542"/>
    <lineage>
        <taxon>Eukaryota</taxon>
        <taxon>Sar</taxon>
        <taxon>Stramenopiles</taxon>
        <taxon>Ochrophyta</taxon>
        <taxon>Bolidophyceae</taxon>
        <taxon>Parmales</taxon>
        <taxon>Triparmaceae</taxon>
        <taxon>Triparma</taxon>
    </lineage>
</organism>
<proteinExistence type="predicted"/>
<evidence type="ECO:0000313" key="3">
    <source>
        <dbReference type="Proteomes" id="UP001165082"/>
    </source>
</evidence>
<name>A0A9W7E6D1_9STRA</name>
<feature type="non-terminal residue" evidence="2">
    <location>
        <position position="1"/>
    </location>
</feature>
<reference evidence="2" key="1">
    <citation type="submission" date="2022-07" db="EMBL/GenBank/DDBJ databases">
        <title>Genome analysis of Parmales, a sister group of diatoms, reveals the evolutionary specialization of diatoms from phago-mixotrophs to photoautotrophs.</title>
        <authorList>
            <person name="Ban H."/>
            <person name="Sato S."/>
            <person name="Yoshikawa S."/>
            <person name="Kazumasa Y."/>
            <person name="Nakamura Y."/>
            <person name="Ichinomiya M."/>
            <person name="Saitoh K."/>
            <person name="Sato N."/>
            <person name="Blanc-Mathieu R."/>
            <person name="Endo H."/>
            <person name="Kuwata A."/>
            <person name="Ogata H."/>
        </authorList>
    </citation>
    <scope>NUCLEOTIDE SEQUENCE</scope>
</reference>
<dbReference type="EMBL" id="BRXZ01005337">
    <property type="protein sequence ID" value="GMH64198.1"/>
    <property type="molecule type" value="Genomic_DNA"/>
</dbReference>
<dbReference type="GO" id="GO:0015074">
    <property type="term" value="P:DNA integration"/>
    <property type="evidence" value="ECO:0007669"/>
    <property type="project" value="InterPro"/>
</dbReference>
<protein>
    <submittedName>
        <fullName evidence="2">Uncharacterized protein</fullName>
    </submittedName>
</protein>
<sequence length="439" mass="47995">MEKRAIVLLNFHAVARGGEVKFLNWGEAYYDNACQCLVFNWKEMKTGHQYPMPIVQSGDFTGCAFHALACMCAAGGLFRSVNTLNLNKRSVFQSLVNVAAERVSTKVSDLLPDQYTSTSLRRGSITTLSLHPQVTTYDVNQRSGLETSDSTRYYIAPTLPGSIVGGKILAGYNSVRERVYPAKIPATEVVPDDLHRLVDFVFLRNVAVFNRPDLKPVLLDLLASLVHHYGPMCAHASVGIRHPVNARLREAFKGVCNLEDEGEAHKMLLQLSTTVSDDFSAQNSAPLGCVAGSSPDLVRAVDTLGRVANNMLTKIETMSIEIVQLRNAVQAYESAAVVERTTTTAASSPLNKRKKTVASIFGGSAIAKTTSKAAETGQAELLDQYLFRVSKDGMLTRESCEDLVQTGSRNEAMKVRNTMGYVKRCINGFKDPASMWSGL</sequence>
<gene>
    <name evidence="2" type="ORF">TrRE_jg10021</name>
</gene>
<accession>A0A9W7E6D1</accession>
<dbReference type="InterPro" id="IPR013762">
    <property type="entry name" value="Integrase-like_cat_sf"/>
</dbReference>
<evidence type="ECO:0000256" key="1">
    <source>
        <dbReference type="ARBA" id="ARBA00023172"/>
    </source>
</evidence>
<keyword evidence="3" id="KW-1185">Reference proteome</keyword>
<dbReference type="InterPro" id="IPR011010">
    <property type="entry name" value="DNA_brk_join_enz"/>
</dbReference>
<comment type="caution">
    <text evidence="2">The sequence shown here is derived from an EMBL/GenBank/DDBJ whole genome shotgun (WGS) entry which is preliminary data.</text>
</comment>
<dbReference type="SUPFAM" id="SSF56349">
    <property type="entry name" value="DNA breaking-rejoining enzymes"/>
    <property type="match status" value="1"/>
</dbReference>
<dbReference type="GO" id="GO:0006310">
    <property type="term" value="P:DNA recombination"/>
    <property type="evidence" value="ECO:0007669"/>
    <property type="project" value="UniProtKB-KW"/>
</dbReference>